<dbReference type="PANTHER" id="PTHR30572:SF18">
    <property type="entry name" value="ABC-TYPE MACROLIDE FAMILY EXPORT SYSTEM PERMEASE COMPONENT 2"/>
    <property type="match status" value="1"/>
</dbReference>
<feature type="domain" description="MacB-like periplasmic core" evidence="8">
    <location>
        <begin position="20"/>
        <end position="252"/>
    </location>
</feature>
<dbReference type="EMBL" id="JAFMYU010000008">
    <property type="protein sequence ID" value="MBO0931757.1"/>
    <property type="molecule type" value="Genomic_DNA"/>
</dbReference>
<dbReference type="RefSeq" id="WP_207335721.1">
    <property type="nucleotide sequence ID" value="NZ_JAFMYU010000008.1"/>
</dbReference>
<comment type="caution">
    <text evidence="9">The sequence shown here is derived from an EMBL/GenBank/DDBJ whole genome shotgun (WGS) entry which is preliminary data.</text>
</comment>
<gene>
    <name evidence="9" type="ORF">J2I48_12175</name>
</gene>
<evidence type="ECO:0000313" key="10">
    <source>
        <dbReference type="Proteomes" id="UP000664795"/>
    </source>
</evidence>
<feature type="transmembrane region" description="Helical" evidence="6">
    <location>
        <begin position="354"/>
        <end position="372"/>
    </location>
</feature>
<evidence type="ECO:0000256" key="3">
    <source>
        <dbReference type="ARBA" id="ARBA00022692"/>
    </source>
</evidence>
<evidence type="ECO:0000256" key="1">
    <source>
        <dbReference type="ARBA" id="ARBA00004651"/>
    </source>
</evidence>
<evidence type="ECO:0000313" key="9">
    <source>
        <dbReference type="EMBL" id="MBO0931757.1"/>
    </source>
</evidence>
<evidence type="ECO:0000256" key="5">
    <source>
        <dbReference type="ARBA" id="ARBA00023136"/>
    </source>
</evidence>
<feature type="transmembrane region" description="Helical" evidence="6">
    <location>
        <begin position="392"/>
        <end position="416"/>
    </location>
</feature>
<dbReference type="PANTHER" id="PTHR30572">
    <property type="entry name" value="MEMBRANE COMPONENT OF TRANSPORTER-RELATED"/>
    <property type="match status" value="1"/>
</dbReference>
<feature type="domain" description="ABC3 transporter permease C-terminal" evidence="7">
    <location>
        <begin position="696"/>
        <end position="808"/>
    </location>
</feature>
<comment type="subcellular location">
    <subcellularLocation>
        <location evidence="1">Cell membrane</location>
        <topology evidence="1">Multi-pass membrane protein</topology>
    </subcellularLocation>
</comment>
<keyword evidence="4 6" id="KW-1133">Transmembrane helix</keyword>
<evidence type="ECO:0000256" key="2">
    <source>
        <dbReference type="ARBA" id="ARBA00022475"/>
    </source>
</evidence>
<keyword evidence="5 6" id="KW-0472">Membrane</keyword>
<keyword evidence="3 6" id="KW-0812">Transmembrane</keyword>
<dbReference type="Pfam" id="PF02687">
    <property type="entry name" value="FtsX"/>
    <property type="match status" value="2"/>
</dbReference>
<dbReference type="InterPro" id="IPR050250">
    <property type="entry name" value="Macrolide_Exporter_MacB"/>
</dbReference>
<dbReference type="Pfam" id="PF12704">
    <property type="entry name" value="MacB_PCD"/>
    <property type="match status" value="2"/>
</dbReference>
<evidence type="ECO:0000259" key="7">
    <source>
        <dbReference type="Pfam" id="PF02687"/>
    </source>
</evidence>
<feature type="transmembrane region" description="Helical" evidence="6">
    <location>
        <begin position="778"/>
        <end position="798"/>
    </location>
</feature>
<evidence type="ECO:0000259" key="8">
    <source>
        <dbReference type="Pfam" id="PF12704"/>
    </source>
</evidence>
<dbReference type="PROSITE" id="PS51257">
    <property type="entry name" value="PROKAR_LIPOPROTEIN"/>
    <property type="match status" value="1"/>
</dbReference>
<feature type="transmembrane region" description="Helical" evidence="6">
    <location>
        <begin position="437"/>
        <end position="460"/>
    </location>
</feature>
<dbReference type="AlphaFoldDB" id="A0A939G7U4"/>
<dbReference type="GO" id="GO:0005886">
    <property type="term" value="C:plasma membrane"/>
    <property type="evidence" value="ECO:0007669"/>
    <property type="project" value="UniProtKB-SubCell"/>
</dbReference>
<feature type="transmembrane region" description="Helical" evidence="6">
    <location>
        <begin position="692"/>
        <end position="716"/>
    </location>
</feature>
<evidence type="ECO:0000256" key="4">
    <source>
        <dbReference type="ARBA" id="ARBA00022989"/>
    </source>
</evidence>
<feature type="transmembrane region" description="Helical" evidence="6">
    <location>
        <begin position="728"/>
        <end position="758"/>
    </location>
</feature>
<protein>
    <submittedName>
        <fullName evidence="9">ABC transporter permease</fullName>
    </submittedName>
</protein>
<organism evidence="9 10">
    <name type="scientific">Fibrella aquatilis</name>
    <dbReference type="NCBI Taxonomy" id="2817059"/>
    <lineage>
        <taxon>Bacteria</taxon>
        <taxon>Pseudomonadati</taxon>
        <taxon>Bacteroidota</taxon>
        <taxon>Cytophagia</taxon>
        <taxon>Cytophagales</taxon>
        <taxon>Spirosomataceae</taxon>
        <taxon>Fibrella</taxon>
    </lineage>
</organism>
<name>A0A939G7U4_9BACT</name>
<feature type="domain" description="MacB-like periplasmic core" evidence="8">
    <location>
        <begin position="448"/>
        <end position="637"/>
    </location>
</feature>
<dbReference type="InterPro" id="IPR003838">
    <property type="entry name" value="ABC3_permease_C"/>
</dbReference>
<dbReference type="InterPro" id="IPR025857">
    <property type="entry name" value="MacB_PCD"/>
</dbReference>
<keyword evidence="2" id="KW-1003">Cell membrane</keyword>
<feature type="transmembrane region" description="Helical" evidence="6">
    <location>
        <begin position="298"/>
        <end position="318"/>
    </location>
</feature>
<evidence type="ECO:0000256" key="6">
    <source>
        <dbReference type="SAM" id="Phobius"/>
    </source>
</evidence>
<reference evidence="9 10" key="1">
    <citation type="submission" date="2021-03" db="EMBL/GenBank/DDBJ databases">
        <title>Fibrella sp. HMF5036 genome sequencing and assembly.</title>
        <authorList>
            <person name="Kang H."/>
            <person name="Kim H."/>
            <person name="Bae S."/>
            <person name="Joh K."/>
        </authorList>
    </citation>
    <scope>NUCLEOTIDE SEQUENCE [LARGE SCALE GENOMIC DNA]</scope>
    <source>
        <strain evidence="9 10">HMF5036</strain>
    </source>
</reference>
<sequence length="815" mass="89257">MLTTNLRIAYRTLVNNKVFSFINIVGLAAGLSCCLLICLYLIDELSYDKHHRNVGQLYQIGTVFVRPDGESKTAATPYPVADALKLEYPEIKATTQLVGLFVDDKTMLRYDAPPGKSAVFYETNGYLADPTFFSFFTYDFIEGSGEQALKNPNALVLSEEIAHKLFGTQPALNKVIHVESNTNGDGNYTVTGVFRPGKAPSHIDARFFMSFAGGGLAKYVQSQTSMAGNNMFFTYLKLAPGTDPKKLEAKLPAFVEKYMRKDLRAASFDKRQFLTAVPDIHLSTELTHNVTPNGSLTYLYILGSIALFTLLIACINFMNLSTARSSKRSGEVGVRKVLGAGQGSLIGQFLAESVLFSVVAFVLSLIFVALLLPTFGQVSGKVLWFSPGQNGLLLTAFLVLSLLVGLLAGSYPAFYLSSFRPILVLKGKITNSLAAVSVRRGLVVFQFTLSVVLIIASLTIGRQMRFLRSADLGFAKDQQIILSLRSAMAKKSYPALKNALAANPQIQSVGASAYYPGIMNPEDGNFYGEGQTSTEGQRTRTNRIDYDYLNTLSIRPVAGRLFSRAFPADSNRLVVNERAAKALGYPSAQAAIGKQAFTDRNGGRVGFTIIGVVNDFHFEDLHLPITPYAFTLNDSPNYNYVVAHVGAGQLQPVLQSLEATWKKLNPNEPFEYSFLNDEFQKNYVAETRLATVVGYFTFVAILISCLGLFGLASFNVEQRTKEIGVRKVLGATVGSVVVLLSTDFLRLVVVGAVLATPIAWYAMHRWLQDFAYKITIDWWLFAGAGLLAVVIALLTVSFQSIKAALMNPVTSLRSE</sequence>
<proteinExistence type="predicted"/>
<feature type="domain" description="ABC3 transporter permease C-terminal" evidence="7">
    <location>
        <begin position="304"/>
        <end position="418"/>
    </location>
</feature>
<keyword evidence="10" id="KW-1185">Reference proteome</keyword>
<dbReference type="Proteomes" id="UP000664795">
    <property type="component" value="Unassembled WGS sequence"/>
</dbReference>
<feature type="transmembrane region" description="Helical" evidence="6">
    <location>
        <begin position="21"/>
        <end position="42"/>
    </location>
</feature>
<accession>A0A939G7U4</accession>
<dbReference type="GO" id="GO:0022857">
    <property type="term" value="F:transmembrane transporter activity"/>
    <property type="evidence" value="ECO:0007669"/>
    <property type="project" value="TreeGrafter"/>
</dbReference>